<sequence>MAYEDIISERIGSVARIWHNRPELRNAESTQLLEELNTAVLEADADPAVRVIVLAGKGGHFSAGHDLKEGQALRAGFCVEERWEYEEQYYFDYCMNIMHASKPTIAQVEGACIAGGFMVANMCDLLVASDDAFFADPVMHTMAVAAVEVLIHPWVLGERKAKEMLFTGQRLTAADALAAGMANRVVAPEKLEDEVLALADRIAQAPPFTMKVLKKSLNRTFDVMGRASALKAHFDSHQLSHFSDEANRVKAAGVAKSIQRHKTGESVGAQ</sequence>
<gene>
    <name evidence="2" type="ORF">VSH64_10365</name>
</gene>
<dbReference type="RefSeq" id="WP_326835314.1">
    <property type="nucleotide sequence ID" value="NZ_CP142149.1"/>
</dbReference>
<dbReference type="GO" id="GO:0004300">
    <property type="term" value="F:enoyl-CoA hydratase activity"/>
    <property type="evidence" value="ECO:0007669"/>
    <property type="project" value="UniProtKB-EC"/>
</dbReference>
<dbReference type="Pfam" id="PF00378">
    <property type="entry name" value="ECH_1"/>
    <property type="match status" value="1"/>
</dbReference>
<dbReference type="SUPFAM" id="SSF52096">
    <property type="entry name" value="ClpP/crotonase"/>
    <property type="match status" value="1"/>
</dbReference>
<dbReference type="Gene3D" id="3.90.226.10">
    <property type="entry name" value="2-enoyl-CoA Hydratase, Chain A, domain 1"/>
    <property type="match status" value="1"/>
</dbReference>
<dbReference type="EMBL" id="CP142149">
    <property type="protein sequence ID" value="WSE32507.1"/>
    <property type="molecule type" value="Genomic_DNA"/>
</dbReference>
<dbReference type="InterPro" id="IPR029045">
    <property type="entry name" value="ClpP/crotonase-like_dom_sf"/>
</dbReference>
<evidence type="ECO:0000256" key="1">
    <source>
        <dbReference type="ARBA" id="ARBA00005254"/>
    </source>
</evidence>
<accession>A0ABZ1IF04</accession>
<dbReference type="PANTHER" id="PTHR43802">
    <property type="entry name" value="ENOYL-COA HYDRATASE"/>
    <property type="match status" value="1"/>
</dbReference>
<reference evidence="2 3" key="1">
    <citation type="journal article" date="2015" name="Int. J. Syst. Evol. Microbiol.">
        <title>Amycolatopsis rhabdoformis sp. nov., an actinomycete isolated from a tropical forest soil.</title>
        <authorList>
            <person name="Souza W.R."/>
            <person name="Silva R.E."/>
            <person name="Goodfellow M."/>
            <person name="Busarakam K."/>
            <person name="Figueiro F.S."/>
            <person name="Ferreira D."/>
            <person name="Rodrigues-Filho E."/>
            <person name="Moraes L.A.B."/>
            <person name="Zucchi T.D."/>
        </authorList>
    </citation>
    <scope>NUCLEOTIDE SEQUENCE [LARGE SCALE GENOMIC DNA]</scope>
    <source>
        <strain evidence="2 3">NCIMB 14900</strain>
    </source>
</reference>
<organism evidence="2 3">
    <name type="scientific">Amycolatopsis rhabdoformis</name>
    <dbReference type="NCBI Taxonomy" id="1448059"/>
    <lineage>
        <taxon>Bacteria</taxon>
        <taxon>Bacillati</taxon>
        <taxon>Actinomycetota</taxon>
        <taxon>Actinomycetes</taxon>
        <taxon>Pseudonocardiales</taxon>
        <taxon>Pseudonocardiaceae</taxon>
        <taxon>Amycolatopsis</taxon>
    </lineage>
</organism>
<dbReference type="EC" id="4.2.1.17" evidence="2"/>
<dbReference type="CDD" id="cd06558">
    <property type="entry name" value="crotonase-like"/>
    <property type="match status" value="1"/>
</dbReference>
<evidence type="ECO:0000313" key="2">
    <source>
        <dbReference type="EMBL" id="WSE32507.1"/>
    </source>
</evidence>
<keyword evidence="3" id="KW-1185">Reference proteome</keyword>
<keyword evidence="2" id="KW-0456">Lyase</keyword>
<evidence type="ECO:0000313" key="3">
    <source>
        <dbReference type="Proteomes" id="UP001330812"/>
    </source>
</evidence>
<proteinExistence type="inferred from homology"/>
<dbReference type="PANTHER" id="PTHR43802:SF1">
    <property type="entry name" value="IP11341P-RELATED"/>
    <property type="match status" value="1"/>
</dbReference>
<name>A0ABZ1IF04_9PSEU</name>
<dbReference type="NCBIfam" id="NF006140">
    <property type="entry name" value="PRK08290.1"/>
    <property type="match status" value="1"/>
</dbReference>
<protein>
    <submittedName>
        <fullName evidence="2">Enoyl-CoA hydratase</fullName>
        <ecNumber evidence="2">4.2.1.17</ecNumber>
    </submittedName>
</protein>
<dbReference type="Proteomes" id="UP001330812">
    <property type="component" value="Chromosome"/>
</dbReference>
<comment type="similarity">
    <text evidence="1">Belongs to the enoyl-CoA hydratase/isomerase family.</text>
</comment>
<dbReference type="InterPro" id="IPR001753">
    <property type="entry name" value="Enoyl-CoA_hydra/iso"/>
</dbReference>